<dbReference type="EnsemblMetazoa" id="G8768.1">
    <property type="protein sequence ID" value="G8768.1:cds"/>
    <property type="gene ID" value="G8768"/>
</dbReference>
<evidence type="ECO:0000313" key="1">
    <source>
        <dbReference type="EnsemblMetazoa" id="G8768.1:cds"/>
    </source>
</evidence>
<reference evidence="1" key="1">
    <citation type="submission" date="2022-08" db="UniProtKB">
        <authorList>
            <consortium name="EnsemblMetazoa"/>
        </authorList>
    </citation>
    <scope>IDENTIFICATION</scope>
    <source>
        <strain evidence="1">05x7-T-G4-1.051#20</strain>
    </source>
</reference>
<keyword evidence="2" id="KW-1185">Reference proteome</keyword>
<sequence>MCKKATLCNCNLPHGITYRNYSSQSTESTVETNSQGSEWILSSQDSETSPNALNRQALDNFLELCGASPVKKSLTTSWQDSSERTKSNYIRKSKQIFTEVLKILTPGQEDVVSDIVLASRQEETVNMLEVVSLAYKQATDWGTQRQILSLIAIEYSLQILKYKYSIASIRKCMKGLDNYAAEGAKAFEECCKVVSTLGRIGMGAEWTEDTKSAMMAEKQYLKMEYKMHVSNQSEIPEHCCQFALSLGNG</sequence>
<proteinExistence type="predicted"/>
<protein>
    <submittedName>
        <fullName evidence="1">Uncharacterized protein</fullName>
    </submittedName>
</protein>
<accession>A0A8W8P0E5</accession>
<organism evidence="1 2">
    <name type="scientific">Magallana gigas</name>
    <name type="common">Pacific oyster</name>
    <name type="synonym">Crassostrea gigas</name>
    <dbReference type="NCBI Taxonomy" id="29159"/>
    <lineage>
        <taxon>Eukaryota</taxon>
        <taxon>Metazoa</taxon>
        <taxon>Spiralia</taxon>
        <taxon>Lophotrochozoa</taxon>
        <taxon>Mollusca</taxon>
        <taxon>Bivalvia</taxon>
        <taxon>Autobranchia</taxon>
        <taxon>Pteriomorphia</taxon>
        <taxon>Ostreida</taxon>
        <taxon>Ostreoidea</taxon>
        <taxon>Ostreidae</taxon>
        <taxon>Magallana</taxon>
    </lineage>
</organism>
<name>A0A8W8P0E5_MAGGI</name>
<dbReference type="AlphaFoldDB" id="A0A8W8P0E5"/>
<dbReference type="Proteomes" id="UP000005408">
    <property type="component" value="Unassembled WGS sequence"/>
</dbReference>
<evidence type="ECO:0000313" key="2">
    <source>
        <dbReference type="Proteomes" id="UP000005408"/>
    </source>
</evidence>